<dbReference type="SUPFAM" id="SSF51905">
    <property type="entry name" value="FAD/NAD(P)-binding domain"/>
    <property type="match status" value="1"/>
</dbReference>
<dbReference type="GO" id="GO:0016491">
    <property type="term" value="F:oxidoreductase activity"/>
    <property type="evidence" value="ECO:0007669"/>
    <property type="project" value="UniProtKB-KW"/>
</dbReference>
<dbReference type="InterPro" id="IPR006076">
    <property type="entry name" value="FAD-dep_OxRdtase"/>
</dbReference>
<dbReference type="Proteomes" id="UP000529637">
    <property type="component" value="Unassembled WGS sequence"/>
</dbReference>
<dbReference type="AlphaFoldDB" id="A0A7Y6TUU3"/>
<keyword evidence="4" id="KW-1185">Reference proteome</keyword>
<sequence>MPATQRRGSAPARVLSGPARPVARIRSSPIAIGFIGVPPAVAWSGATGPNLRGFAILRNPVRSAPACVRVAFARAFHRLGYAPCPPAPPLSPATFVIIGSGIAAASLGYFLAPHARVVLLEREEQPGYHSTGRSAALFMESYGPPQVRALTMASRAFLERPPAGFAEHPILTPRGALMVAEPGQDALLDAHWGVMQTVSPTGRLLDAVGTRALVPVLRPERVLGGVYEPDAMDIDVHALHQGYLRGIRASGGELVCGAEVVAIERAGAGRERWRVSAASGTRVDADVVVNAAGAWADVVGRMAGARPLGVVAKRRAAFVFAPPEGIDSSAWPLFGGVDHTWYVKPDAGQLLGSPANEDPVEPQDVQPDELDIALGVDRIQAMTTLEVPRVIRRWAGLRSFVADGDLVGGFDPELDGFFWVVGQGGYGIQTSAAMGEACAALLRGAPLPAHVARFGVGAATLSPARLATPG</sequence>
<dbReference type="InterPro" id="IPR036188">
    <property type="entry name" value="FAD/NAD-bd_sf"/>
</dbReference>
<name>A0A7Y6TUU3_9BURK</name>
<dbReference type="PANTHER" id="PTHR13847">
    <property type="entry name" value="SARCOSINE DEHYDROGENASE-RELATED"/>
    <property type="match status" value="1"/>
</dbReference>
<dbReference type="PANTHER" id="PTHR13847:SF287">
    <property type="entry name" value="FAD-DEPENDENT OXIDOREDUCTASE DOMAIN-CONTAINING PROTEIN 1"/>
    <property type="match status" value="1"/>
</dbReference>
<accession>A0A7Y6TUU3</accession>
<dbReference type="Gene3D" id="3.50.50.60">
    <property type="entry name" value="FAD/NAD(P)-binding domain"/>
    <property type="match status" value="1"/>
</dbReference>
<gene>
    <name evidence="3" type="ORF">HQN59_00430</name>
</gene>
<feature type="domain" description="FAD dependent oxidoreductase" evidence="2">
    <location>
        <begin position="95"/>
        <end position="441"/>
    </location>
</feature>
<organism evidence="3 4">
    <name type="scientific">Piscinibacter koreensis</name>
    <dbReference type="NCBI Taxonomy" id="2742824"/>
    <lineage>
        <taxon>Bacteria</taxon>
        <taxon>Pseudomonadati</taxon>
        <taxon>Pseudomonadota</taxon>
        <taxon>Betaproteobacteria</taxon>
        <taxon>Burkholderiales</taxon>
        <taxon>Sphaerotilaceae</taxon>
        <taxon>Piscinibacter</taxon>
    </lineage>
</organism>
<dbReference type="Pfam" id="PF01266">
    <property type="entry name" value="DAO"/>
    <property type="match status" value="1"/>
</dbReference>
<reference evidence="3 4" key="1">
    <citation type="submission" date="2020-06" db="EMBL/GenBank/DDBJ databases">
        <title>Schlegella sp. ID0723 isolated from air conditioner.</title>
        <authorList>
            <person name="Kim D.Y."/>
            <person name="Kim D.-U."/>
        </authorList>
    </citation>
    <scope>NUCLEOTIDE SEQUENCE [LARGE SCALE GENOMIC DNA]</scope>
    <source>
        <strain evidence="3 4">ID0723</strain>
    </source>
</reference>
<proteinExistence type="predicted"/>
<protein>
    <submittedName>
        <fullName evidence="3">FAD-binding oxidoreductase</fullName>
    </submittedName>
</protein>
<dbReference type="EMBL" id="JABWMJ010000001">
    <property type="protein sequence ID" value="NUZ04217.1"/>
    <property type="molecule type" value="Genomic_DNA"/>
</dbReference>
<evidence type="ECO:0000313" key="3">
    <source>
        <dbReference type="EMBL" id="NUZ04217.1"/>
    </source>
</evidence>
<dbReference type="GO" id="GO:0005737">
    <property type="term" value="C:cytoplasm"/>
    <property type="evidence" value="ECO:0007669"/>
    <property type="project" value="TreeGrafter"/>
</dbReference>
<evidence type="ECO:0000256" key="1">
    <source>
        <dbReference type="ARBA" id="ARBA00023002"/>
    </source>
</evidence>
<keyword evidence="1" id="KW-0560">Oxidoreductase</keyword>
<evidence type="ECO:0000313" key="4">
    <source>
        <dbReference type="Proteomes" id="UP000529637"/>
    </source>
</evidence>
<evidence type="ECO:0000259" key="2">
    <source>
        <dbReference type="Pfam" id="PF01266"/>
    </source>
</evidence>
<dbReference type="Gene3D" id="3.30.9.10">
    <property type="entry name" value="D-Amino Acid Oxidase, subunit A, domain 2"/>
    <property type="match status" value="1"/>
</dbReference>
<comment type="caution">
    <text evidence="3">The sequence shown here is derived from an EMBL/GenBank/DDBJ whole genome shotgun (WGS) entry which is preliminary data.</text>
</comment>